<gene>
    <name evidence="2" type="ORF">EVAR_91809_1</name>
</gene>
<name>A0A4C1SWB9_EUMVA</name>
<protein>
    <submittedName>
        <fullName evidence="2">Uncharacterized protein</fullName>
    </submittedName>
</protein>
<dbReference type="OrthoDB" id="10050074at2759"/>
<reference evidence="2 3" key="1">
    <citation type="journal article" date="2019" name="Commun. Biol.">
        <title>The bagworm genome reveals a unique fibroin gene that provides high tensile strength.</title>
        <authorList>
            <person name="Kono N."/>
            <person name="Nakamura H."/>
            <person name="Ohtoshi R."/>
            <person name="Tomita M."/>
            <person name="Numata K."/>
            <person name="Arakawa K."/>
        </authorList>
    </citation>
    <scope>NUCLEOTIDE SEQUENCE [LARGE SCALE GENOMIC DNA]</scope>
</reference>
<evidence type="ECO:0000313" key="3">
    <source>
        <dbReference type="Proteomes" id="UP000299102"/>
    </source>
</evidence>
<dbReference type="Proteomes" id="UP000299102">
    <property type="component" value="Unassembled WGS sequence"/>
</dbReference>
<organism evidence="2 3">
    <name type="scientific">Eumeta variegata</name>
    <name type="common">Bagworm moth</name>
    <name type="synonym">Eumeta japonica</name>
    <dbReference type="NCBI Taxonomy" id="151549"/>
    <lineage>
        <taxon>Eukaryota</taxon>
        <taxon>Metazoa</taxon>
        <taxon>Ecdysozoa</taxon>
        <taxon>Arthropoda</taxon>
        <taxon>Hexapoda</taxon>
        <taxon>Insecta</taxon>
        <taxon>Pterygota</taxon>
        <taxon>Neoptera</taxon>
        <taxon>Endopterygota</taxon>
        <taxon>Lepidoptera</taxon>
        <taxon>Glossata</taxon>
        <taxon>Ditrysia</taxon>
        <taxon>Tineoidea</taxon>
        <taxon>Psychidae</taxon>
        <taxon>Oiketicinae</taxon>
        <taxon>Eumeta</taxon>
    </lineage>
</organism>
<dbReference type="EMBL" id="BGZK01007792">
    <property type="protein sequence ID" value="GBP05607.1"/>
    <property type="molecule type" value="Genomic_DNA"/>
</dbReference>
<evidence type="ECO:0000313" key="2">
    <source>
        <dbReference type="EMBL" id="GBP05607.1"/>
    </source>
</evidence>
<proteinExistence type="predicted"/>
<dbReference type="AlphaFoldDB" id="A0A4C1SWB9"/>
<sequence length="97" mass="10846">MCIRTVMTYASPVFAHAAPKALHRLQGLRTPTISKYEGRIEAILRHRGSHPNALLRAAVDYQPPHPHLIRRPRNVLTDPPDALTAAVENNDVNDTHD</sequence>
<accession>A0A4C1SWB9</accession>
<keyword evidence="3" id="KW-1185">Reference proteome</keyword>
<comment type="caution">
    <text evidence="2">The sequence shown here is derived from an EMBL/GenBank/DDBJ whole genome shotgun (WGS) entry which is preliminary data.</text>
</comment>
<feature type="region of interest" description="Disordered" evidence="1">
    <location>
        <begin position="68"/>
        <end position="97"/>
    </location>
</feature>
<evidence type="ECO:0000256" key="1">
    <source>
        <dbReference type="SAM" id="MobiDB-lite"/>
    </source>
</evidence>